<evidence type="ECO:0000256" key="2">
    <source>
        <dbReference type="ARBA" id="ARBA00047806"/>
    </source>
</evidence>
<feature type="active site" evidence="4">
    <location>
        <position position="55"/>
    </location>
</feature>
<comment type="catalytic activity">
    <reaction evidence="3 4">
        <text>[thioredoxin]-disulfide + L-methionine + H2O = L-methionine (S)-S-oxide + [thioredoxin]-dithiol</text>
        <dbReference type="Rhea" id="RHEA:19993"/>
        <dbReference type="Rhea" id="RHEA-COMP:10698"/>
        <dbReference type="Rhea" id="RHEA-COMP:10700"/>
        <dbReference type="ChEBI" id="CHEBI:15377"/>
        <dbReference type="ChEBI" id="CHEBI:29950"/>
        <dbReference type="ChEBI" id="CHEBI:50058"/>
        <dbReference type="ChEBI" id="CHEBI:57844"/>
        <dbReference type="ChEBI" id="CHEBI:58772"/>
        <dbReference type="EC" id="1.8.4.11"/>
    </reaction>
</comment>
<comment type="catalytic activity">
    <reaction evidence="2 4">
        <text>L-methionyl-[protein] + [thioredoxin]-disulfide + H2O = L-methionyl-(S)-S-oxide-[protein] + [thioredoxin]-dithiol</text>
        <dbReference type="Rhea" id="RHEA:14217"/>
        <dbReference type="Rhea" id="RHEA-COMP:10698"/>
        <dbReference type="Rhea" id="RHEA-COMP:10700"/>
        <dbReference type="Rhea" id="RHEA-COMP:12313"/>
        <dbReference type="Rhea" id="RHEA-COMP:12315"/>
        <dbReference type="ChEBI" id="CHEBI:15377"/>
        <dbReference type="ChEBI" id="CHEBI:16044"/>
        <dbReference type="ChEBI" id="CHEBI:29950"/>
        <dbReference type="ChEBI" id="CHEBI:44120"/>
        <dbReference type="ChEBI" id="CHEBI:50058"/>
        <dbReference type="EC" id="1.8.4.11"/>
    </reaction>
</comment>
<dbReference type="EMBL" id="JAUSQX010000001">
    <property type="protein sequence ID" value="MDP9806101.1"/>
    <property type="molecule type" value="Genomic_DNA"/>
</dbReference>
<sequence length="226" mass="24517">MFIHRPEPVMVSPEQALPGRSAPVLPAADPHLVLGTDMLRPAGEGEEEIFLAAGCYWGVEEIMWALPGVVTTSVGFMGGFTPNPTYHEVTTGLTGHTETVRVVYRVDGEGSALPLILKTFWESHDPTTLNYQGNDVGTQYRSAVFTTTPDQAELATSSRDTYDQILRKHGKGKIVTEIVDAADTTGYFPAEIEHQQYLIKVPNGYRCHTKSGVACPMPGSGPLADL</sequence>
<evidence type="ECO:0000256" key="3">
    <source>
        <dbReference type="ARBA" id="ARBA00048782"/>
    </source>
</evidence>
<dbReference type="InterPro" id="IPR050162">
    <property type="entry name" value="MsrA_MetSO_reductase"/>
</dbReference>
<dbReference type="PANTHER" id="PTHR42799:SF2">
    <property type="entry name" value="MITOCHONDRIAL PEPTIDE METHIONINE SULFOXIDE REDUCTASE"/>
    <property type="match status" value="1"/>
</dbReference>
<accession>A0ABT9NFF0</accession>
<evidence type="ECO:0000313" key="7">
    <source>
        <dbReference type="Proteomes" id="UP001243212"/>
    </source>
</evidence>
<dbReference type="NCBIfam" id="TIGR00401">
    <property type="entry name" value="msrA"/>
    <property type="match status" value="1"/>
</dbReference>
<dbReference type="InterPro" id="IPR002569">
    <property type="entry name" value="Met_Sox_Rdtase_MsrA_dom"/>
</dbReference>
<dbReference type="GO" id="GO:0008113">
    <property type="term" value="F:peptide-methionine (S)-S-oxide reductase activity"/>
    <property type="evidence" value="ECO:0007669"/>
    <property type="project" value="UniProtKB-EC"/>
</dbReference>
<keyword evidence="7" id="KW-1185">Reference proteome</keyword>
<reference evidence="6 7" key="1">
    <citation type="submission" date="2023-07" db="EMBL/GenBank/DDBJ databases">
        <title>Sequencing the genomes of 1000 actinobacteria strains.</title>
        <authorList>
            <person name="Klenk H.-P."/>
        </authorList>
    </citation>
    <scope>NUCLEOTIDE SEQUENCE [LARGE SCALE GENOMIC DNA]</scope>
    <source>
        <strain evidence="6 7">DSM 17163</strain>
    </source>
</reference>
<comment type="similarity">
    <text evidence="4">Belongs to the MsrA Met sulfoxide reductase family.</text>
</comment>
<dbReference type="EC" id="1.8.4.11" evidence="4"/>
<evidence type="ECO:0000313" key="6">
    <source>
        <dbReference type="EMBL" id="MDP9806101.1"/>
    </source>
</evidence>
<evidence type="ECO:0000256" key="4">
    <source>
        <dbReference type="HAMAP-Rule" id="MF_01401"/>
    </source>
</evidence>
<feature type="domain" description="Peptide methionine sulphoxide reductase MsrA" evidence="5">
    <location>
        <begin position="49"/>
        <end position="206"/>
    </location>
</feature>
<proteinExistence type="inferred from homology"/>
<dbReference type="Gene3D" id="3.30.1060.10">
    <property type="entry name" value="Peptide methionine sulphoxide reductase MsrA"/>
    <property type="match status" value="1"/>
</dbReference>
<evidence type="ECO:0000256" key="1">
    <source>
        <dbReference type="ARBA" id="ARBA00023002"/>
    </source>
</evidence>
<dbReference type="Pfam" id="PF01625">
    <property type="entry name" value="PMSR"/>
    <property type="match status" value="1"/>
</dbReference>
<dbReference type="InterPro" id="IPR036509">
    <property type="entry name" value="Met_Sox_Rdtase_MsrA_sf"/>
</dbReference>
<comment type="caution">
    <text evidence="6">The sequence shown here is derived from an EMBL/GenBank/DDBJ whole genome shotgun (WGS) entry which is preliminary data.</text>
</comment>
<comment type="function">
    <text evidence="4">Has an important function as a repair enzyme for proteins that have been inactivated by oxidation. Catalyzes the reversible oxidation-reduction of methionine sulfoxide in proteins to methionine.</text>
</comment>
<dbReference type="SUPFAM" id="SSF55068">
    <property type="entry name" value="Peptide methionine sulfoxide reductase"/>
    <property type="match status" value="1"/>
</dbReference>
<protein>
    <recommendedName>
        <fullName evidence="4">Peptide methionine sulfoxide reductase MsrA</fullName>
        <shortName evidence="4">Protein-methionine-S-oxide reductase</shortName>
        <ecNumber evidence="4">1.8.4.11</ecNumber>
    </recommendedName>
    <alternativeName>
        <fullName evidence="4">Peptide-methionine (S)-S-oxide reductase</fullName>
        <shortName evidence="4">Peptide Met(O) reductase</shortName>
    </alternativeName>
</protein>
<keyword evidence="1 4" id="KW-0560">Oxidoreductase</keyword>
<dbReference type="PANTHER" id="PTHR42799">
    <property type="entry name" value="MITOCHONDRIAL PEPTIDE METHIONINE SULFOXIDE REDUCTASE"/>
    <property type="match status" value="1"/>
</dbReference>
<dbReference type="HAMAP" id="MF_01401">
    <property type="entry name" value="MsrA"/>
    <property type="match status" value="1"/>
</dbReference>
<dbReference type="Proteomes" id="UP001243212">
    <property type="component" value="Unassembled WGS sequence"/>
</dbReference>
<name>A0ABT9NFF0_9ACTO</name>
<gene>
    <name evidence="4" type="primary">msrA</name>
    <name evidence="6" type="ORF">J2S70_000683</name>
</gene>
<evidence type="ECO:0000259" key="5">
    <source>
        <dbReference type="Pfam" id="PF01625"/>
    </source>
</evidence>
<organism evidence="6 7">
    <name type="scientific">Trueperella bonasi</name>
    <dbReference type="NCBI Taxonomy" id="312286"/>
    <lineage>
        <taxon>Bacteria</taxon>
        <taxon>Bacillati</taxon>
        <taxon>Actinomycetota</taxon>
        <taxon>Actinomycetes</taxon>
        <taxon>Actinomycetales</taxon>
        <taxon>Actinomycetaceae</taxon>
        <taxon>Trueperella</taxon>
    </lineage>
</organism>